<keyword evidence="2" id="KW-0732">Signal</keyword>
<proteinExistence type="predicted"/>
<gene>
    <name evidence="4" type="ordered locus">Cyan7425_3419</name>
</gene>
<dbReference type="eggNOG" id="COG2006">
    <property type="taxonomic scope" value="Bacteria"/>
</dbReference>
<reference evidence="4" key="1">
    <citation type="submission" date="2009-01" db="EMBL/GenBank/DDBJ databases">
        <title>Complete sequence of chromosome Cyanothece sp. PCC 7425.</title>
        <authorList>
            <consortium name="US DOE Joint Genome Institute"/>
            <person name="Lucas S."/>
            <person name="Copeland A."/>
            <person name="Lapidus A."/>
            <person name="Glavina del Rio T."/>
            <person name="Dalin E."/>
            <person name="Tice H."/>
            <person name="Bruce D."/>
            <person name="Goodwin L."/>
            <person name="Pitluck S."/>
            <person name="Sims D."/>
            <person name="Meineke L."/>
            <person name="Brettin T."/>
            <person name="Detter J.C."/>
            <person name="Han C."/>
            <person name="Larimer F."/>
            <person name="Land M."/>
            <person name="Hauser L."/>
            <person name="Kyrpides N."/>
            <person name="Ovchinnikova G."/>
            <person name="Liberton M."/>
            <person name="Stoeckel J."/>
            <person name="Banerjee A."/>
            <person name="Singh A."/>
            <person name="Page L."/>
            <person name="Sato H."/>
            <person name="Zhao L."/>
            <person name="Sherman L."/>
            <person name="Pakrasi H."/>
            <person name="Richardson P."/>
        </authorList>
    </citation>
    <scope>NUCLEOTIDE SEQUENCE</scope>
    <source>
        <strain evidence="4">PCC 7425</strain>
    </source>
</reference>
<dbReference type="PROSITE" id="PS51318">
    <property type="entry name" value="TAT"/>
    <property type="match status" value="1"/>
</dbReference>
<accession>B8HQS2</accession>
<dbReference type="HOGENOM" id="CLU_066599_0_0_3"/>
<evidence type="ECO:0000313" key="4">
    <source>
        <dbReference type="EMBL" id="ACL45743.1"/>
    </source>
</evidence>
<dbReference type="KEGG" id="cyn:Cyan7425_3419"/>
<dbReference type="InterPro" id="IPR007160">
    <property type="entry name" value="DUF362"/>
</dbReference>
<feature type="chain" id="PRO_5002873651" description="DUF362 domain-containing protein" evidence="2">
    <location>
        <begin position="35"/>
        <end position="358"/>
    </location>
</feature>
<dbReference type="InterPro" id="IPR006311">
    <property type="entry name" value="TAT_signal"/>
</dbReference>
<organism evidence="4">
    <name type="scientific">Cyanothece sp. (strain PCC 7425 / ATCC 29141)</name>
    <dbReference type="NCBI Taxonomy" id="395961"/>
    <lineage>
        <taxon>Bacteria</taxon>
        <taxon>Bacillati</taxon>
        <taxon>Cyanobacteriota</taxon>
        <taxon>Cyanophyceae</taxon>
        <taxon>Gomontiellales</taxon>
        <taxon>Cyanothecaceae</taxon>
        <taxon>Cyanothece</taxon>
    </lineage>
</organism>
<name>B8HQS2_CYAP4</name>
<sequence>MSRHFQGYSRRQVLRLASLAVGAAALPSACQTIAGTPDQNSSPTPKLAMEPRSTASTSGSSRVVLIRTEDRVTGTRQALELLQPEGMTGQTVFLKPNYNTADPAPASTDTELLKALIEELQAARAGQITIGDRSGMAETRTAMTQKGVFELSDRYGVKTVVLDELAAEDWQSFPAAGTHWPQGFAFARPILQAGAIVNTCCLKTHRFGGHVTLSLKNSVGMVAKYVPGQSHNYMNDLHTSSHQRLMIAEINRVYQPALVLLDGVEAFVNGGPEAGKTVKAGVILAGTDRVAIDVVGTAILRSLGTTSAVSAGSIWQQDQIRRAVELGLGASHPDQIEIVTADAAGRAMADRLRPLLQL</sequence>
<evidence type="ECO:0000256" key="1">
    <source>
        <dbReference type="SAM" id="MobiDB-lite"/>
    </source>
</evidence>
<feature type="compositionally biased region" description="Polar residues" evidence="1">
    <location>
        <begin position="34"/>
        <end position="44"/>
    </location>
</feature>
<evidence type="ECO:0000259" key="3">
    <source>
        <dbReference type="Pfam" id="PF04015"/>
    </source>
</evidence>
<dbReference type="EMBL" id="CP001344">
    <property type="protein sequence ID" value="ACL45743.1"/>
    <property type="molecule type" value="Genomic_DNA"/>
</dbReference>
<dbReference type="AlphaFoldDB" id="B8HQS2"/>
<feature type="domain" description="DUF362" evidence="3">
    <location>
        <begin position="92"/>
        <end position="297"/>
    </location>
</feature>
<feature type="signal peptide" evidence="2">
    <location>
        <begin position="1"/>
        <end position="34"/>
    </location>
</feature>
<evidence type="ECO:0000256" key="2">
    <source>
        <dbReference type="SAM" id="SignalP"/>
    </source>
</evidence>
<protein>
    <recommendedName>
        <fullName evidence="3">DUF362 domain-containing protein</fullName>
    </recommendedName>
</protein>
<dbReference type="Pfam" id="PF04015">
    <property type="entry name" value="DUF362"/>
    <property type="match status" value="1"/>
</dbReference>
<feature type="region of interest" description="Disordered" evidence="1">
    <location>
        <begin position="34"/>
        <end position="61"/>
    </location>
</feature>
<dbReference type="STRING" id="395961.Cyan7425_3419"/>
<dbReference type="OrthoDB" id="9800016at2"/>